<evidence type="ECO:0000313" key="2">
    <source>
        <dbReference type="EMBL" id="MCM0621480.1"/>
    </source>
</evidence>
<protein>
    <submittedName>
        <fullName evidence="2">Uncharacterized protein</fullName>
    </submittedName>
</protein>
<dbReference type="Proteomes" id="UP001139485">
    <property type="component" value="Unassembled WGS sequence"/>
</dbReference>
<name>A0A9X2D8U8_9ACTN</name>
<dbReference type="RefSeq" id="WP_250827904.1">
    <property type="nucleotide sequence ID" value="NZ_JAMOIL010000018.1"/>
</dbReference>
<gene>
    <name evidence="2" type="ORF">M8330_14390</name>
</gene>
<accession>A0A9X2D8U8</accession>
<dbReference type="EMBL" id="JAMOIL010000018">
    <property type="protein sequence ID" value="MCM0621480.1"/>
    <property type="molecule type" value="Genomic_DNA"/>
</dbReference>
<comment type="caution">
    <text evidence="2">The sequence shown here is derived from an EMBL/GenBank/DDBJ whole genome shotgun (WGS) entry which is preliminary data.</text>
</comment>
<proteinExistence type="predicted"/>
<organism evidence="2 3">
    <name type="scientific">Nocardioides bruguierae</name>
    <dbReference type="NCBI Taxonomy" id="2945102"/>
    <lineage>
        <taxon>Bacteria</taxon>
        <taxon>Bacillati</taxon>
        <taxon>Actinomycetota</taxon>
        <taxon>Actinomycetes</taxon>
        <taxon>Propionibacteriales</taxon>
        <taxon>Nocardioidaceae</taxon>
        <taxon>Nocardioides</taxon>
    </lineage>
</organism>
<evidence type="ECO:0000313" key="3">
    <source>
        <dbReference type="Proteomes" id="UP001139485"/>
    </source>
</evidence>
<keyword evidence="3" id="KW-1185">Reference proteome</keyword>
<feature type="region of interest" description="Disordered" evidence="1">
    <location>
        <begin position="1"/>
        <end position="64"/>
    </location>
</feature>
<sequence>MISLGSNAGGRPVRGRGTGPRRTDLPGDTWFPAPAADPQETAGAAVPTTTADPPGLESTDVSGEAEALSLRVRRSGHGWLVEIPGAGVRLPAGDAAAVGSAVAHVLAGALENGESDTAELVLTFGTPASA</sequence>
<reference evidence="2" key="1">
    <citation type="submission" date="2022-05" db="EMBL/GenBank/DDBJ databases">
        <authorList>
            <person name="Tuo L."/>
        </authorList>
    </citation>
    <scope>NUCLEOTIDE SEQUENCE</scope>
    <source>
        <strain evidence="2">BSK12Z-4</strain>
    </source>
</reference>
<evidence type="ECO:0000256" key="1">
    <source>
        <dbReference type="SAM" id="MobiDB-lite"/>
    </source>
</evidence>
<dbReference type="AlphaFoldDB" id="A0A9X2D8U8"/>